<dbReference type="EMBL" id="CACRZD030000008">
    <property type="protein sequence ID" value="CAA6664420.1"/>
    <property type="molecule type" value="Genomic_DNA"/>
</dbReference>
<dbReference type="EMBL" id="LR743595">
    <property type="protein sequence ID" value="CAA2625005.1"/>
    <property type="molecule type" value="Genomic_DNA"/>
</dbReference>
<name>A0A7I8J4V6_SPIIN</name>
<feature type="compositionally biased region" description="Polar residues" evidence="1">
    <location>
        <begin position="206"/>
        <end position="220"/>
    </location>
</feature>
<evidence type="ECO:0000313" key="3">
    <source>
        <dbReference type="EMBL" id="CAA2625005.1"/>
    </source>
</evidence>
<evidence type="ECO:0000256" key="2">
    <source>
        <dbReference type="SAM" id="SignalP"/>
    </source>
</evidence>
<proteinExistence type="predicted"/>
<sequence length="361" mass="39993">MLTFFLFSLFFLDDSRFPCSTTRLGGSGRRWRSPLSILDFLRFFWREEDGDEDPQIWRTSKRKVLGEMSNTCAKRGHPLVPGKFLIGNDKIRKQEPAGVGPEDPAARKRVIGELVNVIKGKQRFNWASENSGAMAGDRSSISWAPFPLRLFCPPADLTGTIDQNREAPGQKYQPGLASFSGTGNRSIEFVNLAENVSQEDDFIKSQPASGHPEQQSSGRTTGLPEEPGKTPGANVHENLVAGKGCSCPLCLKAGYLWADLLYQDCKGRLLEVNRSRRDARLLTGSSSSHDLAGRAAGNDEKSARLESELRQHWRALFVHTESVLTCESAQLQSSLLKLKELRENCKRDAEAETPSVVPNES</sequence>
<dbReference type="PANTHER" id="PTHR33924">
    <property type="entry name" value="CATION-TRANSPORTING ATPASE"/>
    <property type="match status" value="1"/>
</dbReference>
<keyword evidence="4" id="KW-1185">Reference proteome</keyword>
<reference evidence="3 4" key="1">
    <citation type="submission" date="2019-12" db="EMBL/GenBank/DDBJ databases">
        <authorList>
            <person name="Scholz U."/>
            <person name="Mascher M."/>
            <person name="Fiebig A."/>
        </authorList>
    </citation>
    <scope>NUCLEOTIDE SEQUENCE</scope>
</reference>
<evidence type="ECO:0000256" key="1">
    <source>
        <dbReference type="SAM" id="MobiDB-lite"/>
    </source>
</evidence>
<evidence type="ECO:0000313" key="4">
    <source>
        <dbReference type="Proteomes" id="UP001189122"/>
    </source>
</evidence>
<dbReference type="AlphaFoldDB" id="A0A7I8J4V6"/>
<organism evidence="3">
    <name type="scientific">Spirodela intermedia</name>
    <name type="common">Intermediate duckweed</name>
    <dbReference type="NCBI Taxonomy" id="51605"/>
    <lineage>
        <taxon>Eukaryota</taxon>
        <taxon>Viridiplantae</taxon>
        <taxon>Streptophyta</taxon>
        <taxon>Embryophyta</taxon>
        <taxon>Tracheophyta</taxon>
        <taxon>Spermatophyta</taxon>
        <taxon>Magnoliopsida</taxon>
        <taxon>Liliopsida</taxon>
        <taxon>Araceae</taxon>
        <taxon>Lemnoideae</taxon>
        <taxon>Spirodela</taxon>
    </lineage>
</organism>
<feature type="signal peptide" evidence="2">
    <location>
        <begin position="1"/>
        <end position="16"/>
    </location>
</feature>
<accession>A0A7I8J4V6</accession>
<dbReference type="Proteomes" id="UP001189122">
    <property type="component" value="Unassembled WGS sequence"/>
</dbReference>
<feature type="region of interest" description="Disordered" evidence="1">
    <location>
        <begin position="203"/>
        <end position="235"/>
    </location>
</feature>
<dbReference type="PANTHER" id="PTHR33924:SF1">
    <property type="entry name" value="DNA-DIRECTED RNA POLYMERASE SUBUNIT BETA"/>
    <property type="match status" value="1"/>
</dbReference>
<feature type="chain" id="PRO_5029565877" evidence="2">
    <location>
        <begin position="17"/>
        <end position="361"/>
    </location>
</feature>
<keyword evidence="2" id="KW-0732">Signal</keyword>
<protein>
    <submittedName>
        <fullName evidence="3">Uncharacterized protein</fullName>
    </submittedName>
</protein>
<gene>
    <name evidence="3" type="ORF">SI7747_08010809</name>
</gene>